<dbReference type="InterPro" id="IPR001623">
    <property type="entry name" value="DnaJ_domain"/>
</dbReference>
<feature type="region of interest" description="Disordered" evidence="1">
    <location>
        <begin position="246"/>
        <end position="339"/>
    </location>
</feature>
<gene>
    <name evidence="3" type="ORF">PNOK_0455200</name>
</gene>
<dbReference type="PRINTS" id="PR00625">
    <property type="entry name" value="JDOMAIN"/>
</dbReference>
<feature type="compositionally biased region" description="Basic and acidic residues" evidence="1">
    <location>
        <begin position="294"/>
        <end position="304"/>
    </location>
</feature>
<protein>
    <recommendedName>
        <fullName evidence="2">J domain-containing protein</fullName>
    </recommendedName>
</protein>
<comment type="caution">
    <text evidence="3">The sequence shown here is derived from an EMBL/GenBank/DDBJ whole genome shotgun (WGS) entry which is preliminary data.</text>
</comment>
<evidence type="ECO:0000256" key="1">
    <source>
        <dbReference type="SAM" id="MobiDB-lite"/>
    </source>
</evidence>
<name>A0A286UJ88_9AGAM</name>
<dbReference type="GO" id="GO:0005634">
    <property type="term" value="C:nucleus"/>
    <property type="evidence" value="ECO:0007669"/>
    <property type="project" value="TreeGrafter"/>
</dbReference>
<dbReference type="InterPro" id="IPR018253">
    <property type="entry name" value="DnaJ_domain_CS"/>
</dbReference>
<dbReference type="GO" id="GO:0051082">
    <property type="term" value="F:unfolded protein binding"/>
    <property type="evidence" value="ECO:0007669"/>
    <property type="project" value="TreeGrafter"/>
</dbReference>
<dbReference type="EMBL" id="NBII01000004">
    <property type="protein sequence ID" value="PAV19618.1"/>
    <property type="molecule type" value="Genomic_DNA"/>
</dbReference>
<dbReference type="SMART" id="SM00271">
    <property type="entry name" value="DnaJ"/>
    <property type="match status" value="1"/>
</dbReference>
<feature type="compositionally biased region" description="Basic and acidic residues" evidence="1">
    <location>
        <begin position="313"/>
        <end position="333"/>
    </location>
</feature>
<dbReference type="GO" id="GO:0051087">
    <property type="term" value="F:protein-folding chaperone binding"/>
    <property type="evidence" value="ECO:0007669"/>
    <property type="project" value="TreeGrafter"/>
</dbReference>
<dbReference type="Gene3D" id="1.10.287.110">
    <property type="entry name" value="DnaJ domain"/>
    <property type="match status" value="1"/>
</dbReference>
<dbReference type="STRING" id="2282107.A0A286UJ88"/>
<feature type="domain" description="J" evidence="2">
    <location>
        <begin position="6"/>
        <end position="77"/>
    </location>
</feature>
<dbReference type="InterPro" id="IPR036869">
    <property type="entry name" value="J_dom_sf"/>
</dbReference>
<feature type="compositionally biased region" description="Basic and acidic residues" evidence="1">
    <location>
        <begin position="44"/>
        <end position="53"/>
    </location>
</feature>
<keyword evidence="4" id="KW-1185">Reference proteome</keyword>
<dbReference type="AlphaFoldDB" id="A0A286UJ88"/>
<proteinExistence type="predicted"/>
<dbReference type="PROSITE" id="PS00636">
    <property type="entry name" value="DNAJ_1"/>
    <property type="match status" value="1"/>
</dbReference>
<evidence type="ECO:0000313" key="3">
    <source>
        <dbReference type="EMBL" id="PAV19618.1"/>
    </source>
</evidence>
<dbReference type="CDD" id="cd06257">
    <property type="entry name" value="DnaJ"/>
    <property type="match status" value="1"/>
</dbReference>
<feature type="region of interest" description="Disordered" evidence="1">
    <location>
        <begin position="74"/>
        <end position="107"/>
    </location>
</feature>
<dbReference type="OrthoDB" id="442087at2759"/>
<dbReference type="PANTHER" id="PTHR43948">
    <property type="entry name" value="DNAJ HOMOLOG SUBFAMILY B"/>
    <property type="match status" value="1"/>
</dbReference>
<dbReference type="PANTHER" id="PTHR43948:SF14">
    <property type="entry name" value="PROTEIN DNAJ, PUTATIVE-RELATED"/>
    <property type="match status" value="1"/>
</dbReference>
<dbReference type="Pfam" id="PF00226">
    <property type="entry name" value="DnaJ"/>
    <property type="match status" value="1"/>
</dbReference>
<evidence type="ECO:0000259" key="2">
    <source>
        <dbReference type="PROSITE" id="PS50076"/>
    </source>
</evidence>
<reference evidence="3 4" key="1">
    <citation type="journal article" date="2017" name="Mol. Ecol.">
        <title>Comparative and population genomic landscape of Phellinus noxius: A hypervariable fungus causing root rot in trees.</title>
        <authorList>
            <person name="Chung C.L."/>
            <person name="Lee T.J."/>
            <person name="Akiba M."/>
            <person name="Lee H.H."/>
            <person name="Kuo T.H."/>
            <person name="Liu D."/>
            <person name="Ke H.M."/>
            <person name="Yokoi T."/>
            <person name="Roa M.B."/>
            <person name="Lu M.J."/>
            <person name="Chang Y.Y."/>
            <person name="Ann P.J."/>
            <person name="Tsai J.N."/>
            <person name="Chen C.Y."/>
            <person name="Tzean S.S."/>
            <person name="Ota Y."/>
            <person name="Hattori T."/>
            <person name="Sahashi N."/>
            <person name="Liou R.F."/>
            <person name="Kikuchi T."/>
            <person name="Tsai I.J."/>
        </authorList>
    </citation>
    <scope>NUCLEOTIDE SEQUENCE [LARGE SCALE GENOMIC DNA]</scope>
    <source>
        <strain evidence="3 4">FFPRI411160</strain>
    </source>
</reference>
<sequence>MVMITNLYETLGLQSDAKREDIRKAYRRLALQTHPDRLPPNSSESDKKKSEEAFRKVNNAYEVLIDEEKRKAYDRYGQWPPEPREEPSRRHRHHQSHSQAHSGRWQSNGFTDPFTLFNSIFGDMQRQFEEFPWAEPAPPQSFHGHFGPSPMSFAPFAPFASFDMTGFPRQFSTQFQPGFQNSFQSSSAGFSTQGNNNGQWISQSRMMRSINGVTESIWKRTDSRGNEHTTYSYPDGRERYFINGVEQPTSSNDHSLPPPPPYSSVVPANTGVAEQTPSRVDRNQYHQNRYNPTKHSEYGQERAHPRNRSHHNREREHKHRDSHERHGEHEHEKKRWWKG</sequence>
<dbReference type="Proteomes" id="UP000217199">
    <property type="component" value="Unassembled WGS sequence"/>
</dbReference>
<organism evidence="3 4">
    <name type="scientific">Pyrrhoderma noxium</name>
    <dbReference type="NCBI Taxonomy" id="2282107"/>
    <lineage>
        <taxon>Eukaryota</taxon>
        <taxon>Fungi</taxon>
        <taxon>Dikarya</taxon>
        <taxon>Basidiomycota</taxon>
        <taxon>Agaricomycotina</taxon>
        <taxon>Agaricomycetes</taxon>
        <taxon>Hymenochaetales</taxon>
        <taxon>Hymenochaetaceae</taxon>
        <taxon>Pyrrhoderma</taxon>
    </lineage>
</organism>
<dbReference type="GO" id="GO:0005737">
    <property type="term" value="C:cytoplasm"/>
    <property type="evidence" value="ECO:0007669"/>
    <property type="project" value="TreeGrafter"/>
</dbReference>
<dbReference type="SUPFAM" id="SSF46565">
    <property type="entry name" value="Chaperone J-domain"/>
    <property type="match status" value="1"/>
</dbReference>
<feature type="region of interest" description="Disordered" evidence="1">
    <location>
        <begin position="29"/>
        <end position="53"/>
    </location>
</feature>
<dbReference type="PROSITE" id="PS50076">
    <property type="entry name" value="DNAJ_2"/>
    <property type="match status" value="1"/>
</dbReference>
<dbReference type="GO" id="GO:0044183">
    <property type="term" value="F:protein folding chaperone"/>
    <property type="evidence" value="ECO:0007669"/>
    <property type="project" value="TreeGrafter"/>
</dbReference>
<accession>A0A286UJ88</accession>
<dbReference type="InParanoid" id="A0A286UJ88"/>
<evidence type="ECO:0000313" key="4">
    <source>
        <dbReference type="Proteomes" id="UP000217199"/>
    </source>
</evidence>